<dbReference type="InterPro" id="IPR050515">
    <property type="entry name" value="Beta-lactam/transpept"/>
</dbReference>
<keyword evidence="2" id="KW-0812">Transmembrane</keyword>
<feature type="transmembrane region" description="Helical" evidence="2">
    <location>
        <begin position="7"/>
        <end position="28"/>
    </location>
</feature>
<dbReference type="PANTHER" id="PTHR30627:SF24">
    <property type="entry name" value="PENICILLIN-BINDING PROTEIN 4B"/>
    <property type="match status" value="1"/>
</dbReference>
<evidence type="ECO:0000259" key="3">
    <source>
        <dbReference type="Pfam" id="PF00905"/>
    </source>
</evidence>
<dbReference type="GO" id="GO:0046677">
    <property type="term" value="P:response to antibiotic"/>
    <property type="evidence" value="ECO:0007669"/>
    <property type="project" value="InterPro"/>
</dbReference>
<dbReference type="OrthoDB" id="5241017at2"/>
<dbReference type="Proteomes" id="UP000309033">
    <property type="component" value="Unassembled WGS sequence"/>
</dbReference>
<dbReference type="Pfam" id="PF00905">
    <property type="entry name" value="Transpeptidase"/>
    <property type="match status" value="1"/>
</dbReference>
<evidence type="ECO:0000259" key="4">
    <source>
        <dbReference type="Pfam" id="PF05223"/>
    </source>
</evidence>
<evidence type="ECO:0000313" key="6">
    <source>
        <dbReference type="Proteomes" id="UP000309033"/>
    </source>
</evidence>
<organism evidence="5 6">
    <name type="scientific">Microbispora triticiradicis</name>
    <dbReference type="NCBI Taxonomy" id="2200763"/>
    <lineage>
        <taxon>Bacteria</taxon>
        <taxon>Bacillati</taxon>
        <taxon>Actinomycetota</taxon>
        <taxon>Actinomycetes</taxon>
        <taxon>Streptosporangiales</taxon>
        <taxon>Streptosporangiaceae</taxon>
        <taxon>Microbispora</taxon>
    </lineage>
</organism>
<feature type="domain" description="Penicillin-binding protein transpeptidase" evidence="3">
    <location>
        <begin position="239"/>
        <end position="518"/>
    </location>
</feature>
<keyword evidence="6" id="KW-1185">Reference proteome</keyword>
<evidence type="ECO:0000256" key="1">
    <source>
        <dbReference type="SAM" id="MobiDB-lite"/>
    </source>
</evidence>
<dbReference type="GO" id="GO:0071555">
    <property type="term" value="P:cell wall organization"/>
    <property type="evidence" value="ECO:0007669"/>
    <property type="project" value="TreeGrafter"/>
</dbReference>
<dbReference type="SUPFAM" id="SSF56601">
    <property type="entry name" value="beta-lactamase/transpeptidase-like"/>
    <property type="match status" value="1"/>
</dbReference>
<feature type="domain" description="NTF2-like N-terminal transpeptidase" evidence="4">
    <location>
        <begin position="33"/>
        <end position="134"/>
    </location>
</feature>
<reference evidence="5" key="1">
    <citation type="submission" date="2019-05" db="EMBL/GenBank/DDBJ databases">
        <title>Isolation, diversity and antifungal activity of Actinobacteria from wheat.</title>
        <authorList>
            <person name="Yu B."/>
        </authorList>
    </citation>
    <scope>NUCLEOTIDE SEQUENCE [LARGE SCALE GENOMIC DNA]</scope>
    <source>
        <strain evidence="5">NEAU-HEGS1-5</strain>
    </source>
</reference>
<dbReference type="Gene3D" id="3.40.710.10">
    <property type="entry name" value="DD-peptidase/beta-lactamase superfamily"/>
    <property type="match status" value="1"/>
</dbReference>
<dbReference type="InterPro" id="IPR012338">
    <property type="entry name" value="Beta-lactam/transpept-like"/>
</dbReference>
<accession>A0A5R8Z950</accession>
<feature type="region of interest" description="Disordered" evidence="1">
    <location>
        <begin position="445"/>
        <end position="480"/>
    </location>
</feature>
<gene>
    <name evidence="5" type="ORF">FED44_08710</name>
</gene>
<sequence length="521" mass="54334">MRERRRWPYVTAGVLVPVVAAGATIWALRTKGSPEETARDFLAAWSRSDYAAMRALTAGPPASFESTYRRFHDDLKLTGQRFQVRDVQEETVRFRARLTGPLPIAYDGRLRLVESDRAWKVAWTPAAVHPRLTGGVRARLTTVPAERAPTTAADGTRIDTPDAPGSVQQIVEALRAQYGSRLDGTASARADLVDTRTGSKVVTLAEGGAKPGEPLRTTLDLRVHRAGARALDGVAKPASLVALRPSTGEVLAVVNKPGGYNRALLGAYPPGSTFKVVTASALVAGGVTPGQTVECPAEKTIGGFPFHNAEHHDYGTLRFVDAFAHSCNTTFGAMAVDRLGADRLTKVAADFGFGATIKIGVPAVDAAFPAPRDETDLASAAIGQGRVLASPLNMAAVAGAVAAGTWRQPRLVPASLVPDATPPRRLEPAVVSALRRLMPAVVSEGTASGVSFPPGAAGKTGTAEYGSGEAGSGEAGSGNEPPTHSWFIGYRGDLAFAVVVEGGGTGAEVAAPVAARFLRAL</sequence>
<evidence type="ECO:0000313" key="5">
    <source>
        <dbReference type="EMBL" id="TLP62054.1"/>
    </source>
</evidence>
<dbReference type="GO" id="GO:0005886">
    <property type="term" value="C:plasma membrane"/>
    <property type="evidence" value="ECO:0007669"/>
    <property type="project" value="TreeGrafter"/>
</dbReference>
<dbReference type="PANTHER" id="PTHR30627">
    <property type="entry name" value="PEPTIDOGLYCAN D,D-TRANSPEPTIDASE"/>
    <property type="match status" value="1"/>
</dbReference>
<dbReference type="InterPro" id="IPR007887">
    <property type="entry name" value="MecA_N"/>
</dbReference>
<proteinExistence type="predicted"/>
<protein>
    <submittedName>
        <fullName evidence="5">Cell division protein FtsI</fullName>
    </submittedName>
</protein>
<keyword evidence="2" id="KW-0472">Membrane</keyword>
<dbReference type="Pfam" id="PF05223">
    <property type="entry name" value="MecA_N"/>
    <property type="match status" value="1"/>
</dbReference>
<dbReference type="GO" id="GO:0008658">
    <property type="term" value="F:penicillin binding"/>
    <property type="evidence" value="ECO:0007669"/>
    <property type="project" value="InterPro"/>
</dbReference>
<dbReference type="GO" id="GO:0051301">
    <property type="term" value="P:cell division"/>
    <property type="evidence" value="ECO:0007669"/>
    <property type="project" value="UniProtKB-KW"/>
</dbReference>
<comment type="caution">
    <text evidence="5">The sequence shown here is derived from an EMBL/GenBank/DDBJ whole genome shotgun (WGS) entry which is preliminary data.</text>
</comment>
<keyword evidence="5" id="KW-0131">Cell cycle</keyword>
<dbReference type="GO" id="GO:0071972">
    <property type="term" value="F:peptidoglycan L,D-transpeptidase activity"/>
    <property type="evidence" value="ECO:0007669"/>
    <property type="project" value="TreeGrafter"/>
</dbReference>
<keyword evidence="2" id="KW-1133">Transmembrane helix</keyword>
<dbReference type="EMBL" id="VANP01000003">
    <property type="protein sequence ID" value="TLP62054.1"/>
    <property type="molecule type" value="Genomic_DNA"/>
</dbReference>
<dbReference type="InterPro" id="IPR001460">
    <property type="entry name" value="PCN-bd_Tpept"/>
</dbReference>
<keyword evidence="5" id="KW-0132">Cell division</keyword>
<dbReference type="AlphaFoldDB" id="A0A5R8Z950"/>
<evidence type="ECO:0000256" key="2">
    <source>
        <dbReference type="SAM" id="Phobius"/>
    </source>
</evidence>
<name>A0A5R8Z950_9ACTN</name>